<name>A0A0N1H1C4_9EURO</name>
<dbReference type="InterPro" id="IPR008928">
    <property type="entry name" value="6-hairpin_glycosidase_sf"/>
</dbReference>
<dbReference type="OrthoDB" id="5358475at2759"/>
<dbReference type="RefSeq" id="XP_017998069.1">
    <property type="nucleotide sequence ID" value="XM_018139993.1"/>
</dbReference>
<sequence length="774" mass="87434">MVGTFFILGAVLLGMRATGAHQSDESQHAIGGGGNGPVRSVMQSAHLSDERKGPARNSPESGSMFRDAYGMPREQGWDRFTNFSRPPAYNVQVAGRKSSQYSKSLLPLKFEPFPLGSVKPLGWQRQQLDLMAEGLPGRMHEFYRMVTDAPWMGGHTEYSPLNEAYTYYYDGVVPLAYLLEDERLISHVLKSTRYILDNQQHDDGWLGPEQDTRRRNFWGRYPLFLGMMQLAQADPGQEKEVIRSMHRFVDLMHEMLQTGYEGYVWKPGALFDQQWGRSRAADMILVLQWLYEHHPHENSDKLHDCIVWMYEMAYDWSYYFQEGVFLKQNLEDHPNDLLDSLFPYLHVVNAAQGLKSPAVMRRLTHDNHLAEKARIGVDWTFRYHGTPSGAIYGDERQSSQRPFRGTELCSVVESMFSLNYLHQALGDGSFADRSEEAAFNAMPAMILPHWWAHQYVAQTNQPASHELGRTPFWNVGPWGQTFGTEPNYPCCAVRFSTGLPKYIASSFVREGQDHIVHALLGPGELHTTLHPTSSSGKAGKNKVHITCDTNYPFTHILTYTVHPHAHPFRFSIRVPEWNIAEQAGIQLFHSGNSSNSSVLPLTPDAHTNLHTLLLPANSSPLTIKVWFGASVRIEHHESDTISIHHGALLYAYDIPAEYRSRPPARYQSPGEAPDKARDWTITPAEQSSGNDTDDGSAIDYAWWALALDPTTARFHGYKNRYDKAGPGKKDTFPNPIWESDAPPVGISVLACPIAEWDLNPEAGCICRPRRGQEV</sequence>
<keyword evidence="2" id="KW-0732">Signal</keyword>
<dbReference type="VEuPathDB" id="FungiDB:AB675_1116"/>
<evidence type="ECO:0000256" key="1">
    <source>
        <dbReference type="SAM" id="MobiDB-lite"/>
    </source>
</evidence>
<feature type="region of interest" description="Disordered" evidence="1">
    <location>
        <begin position="661"/>
        <end position="693"/>
    </location>
</feature>
<dbReference type="SUPFAM" id="SSF48208">
    <property type="entry name" value="Six-hairpin glycosidases"/>
    <property type="match status" value="1"/>
</dbReference>
<dbReference type="STRING" id="1664694.A0A0N1H1C4"/>
<keyword evidence="4" id="KW-1185">Reference proteome</keyword>
<comment type="caution">
    <text evidence="3">The sequence shown here is derived from an EMBL/GenBank/DDBJ whole genome shotgun (WGS) entry which is preliminary data.</text>
</comment>
<proteinExistence type="predicted"/>
<reference evidence="3 4" key="1">
    <citation type="submission" date="2015-06" db="EMBL/GenBank/DDBJ databases">
        <title>Draft genome of the ant-associated black yeast Phialophora attae CBS 131958.</title>
        <authorList>
            <person name="Moreno L.F."/>
            <person name="Stielow B.J."/>
            <person name="de Hoog S."/>
            <person name="Vicente V.A."/>
            <person name="Weiss V.A."/>
            <person name="de Vries M."/>
            <person name="Cruz L.M."/>
            <person name="Souza E.M."/>
        </authorList>
    </citation>
    <scope>NUCLEOTIDE SEQUENCE [LARGE SCALE GENOMIC DNA]</scope>
    <source>
        <strain evidence="3 4">CBS 131958</strain>
    </source>
</reference>
<evidence type="ECO:0000313" key="3">
    <source>
        <dbReference type="EMBL" id="KPI38106.1"/>
    </source>
</evidence>
<gene>
    <name evidence="3" type="ORF">AB675_1116</name>
</gene>
<feature type="signal peptide" evidence="2">
    <location>
        <begin position="1"/>
        <end position="22"/>
    </location>
</feature>
<dbReference type="GeneID" id="28731862"/>
<organism evidence="3 4">
    <name type="scientific">Cyphellophora attinorum</name>
    <dbReference type="NCBI Taxonomy" id="1664694"/>
    <lineage>
        <taxon>Eukaryota</taxon>
        <taxon>Fungi</taxon>
        <taxon>Dikarya</taxon>
        <taxon>Ascomycota</taxon>
        <taxon>Pezizomycotina</taxon>
        <taxon>Eurotiomycetes</taxon>
        <taxon>Chaetothyriomycetidae</taxon>
        <taxon>Chaetothyriales</taxon>
        <taxon>Cyphellophoraceae</taxon>
        <taxon>Cyphellophora</taxon>
    </lineage>
</organism>
<evidence type="ECO:0008006" key="5">
    <source>
        <dbReference type="Google" id="ProtNLM"/>
    </source>
</evidence>
<dbReference type="EMBL" id="LFJN01000020">
    <property type="protein sequence ID" value="KPI38106.1"/>
    <property type="molecule type" value="Genomic_DNA"/>
</dbReference>
<evidence type="ECO:0000313" key="4">
    <source>
        <dbReference type="Proteomes" id="UP000038010"/>
    </source>
</evidence>
<accession>A0A0N1H1C4</accession>
<feature type="region of interest" description="Disordered" evidence="1">
    <location>
        <begin position="23"/>
        <end position="64"/>
    </location>
</feature>
<dbReference type="GO" id="GO:0005975">
    <property type="term" value="P:carbohydrate metabolic process"/>
    <property type="evidence" value="ECO:0007669"/>
    <property type="project" value="InterPro"/>
</dbReference>
<protein>
    <recommendedName>
        <fullName evidence="5">Non-reducing end beta-L-arabinofuranosidase</fullName>
    </recommendedName>
</protein>
<dbReference type="AlphaFoldDB" id="A0A0N1H1C4"/>
<evidence type="ECO:0000256" key="2">
    <source>
        <dbReference type="SAM" id="SignalP"/>
    </source>
</evidence>
<feature type="chain" id="PRO_5005872954" description="Non-reducing end beta-L-arabinofuranosidase" evidence="2">
    <location>
        <begin position="23"/>
        <end position="774"/>
    </location>
</feature>
<dbReference type="Proteomes" id="UP000038010">
    <property type="component" value="Unassembled WGS sequence"/>
</dbReference>